<reference evidence="1 2" key="2">
    <citation type="journal article" date="2022" name="Mol. Ecol. Resour.">
        <title>The genomes of chicory, endive, great burdock and yacon provide insights into Asteraceae paleo-polyploidization history and plant inulin production.</title>
        <authorList>
            <person name="Fan W."/>
            <person name="Wang S."/>
            <person name="Wang H."/>
            <person name="Wang A."/>
            <person name="Jiang F."/>
            <person name="Liu H."/>
            <person name="Zhao H."/>
            <person name="Xu D."/>
            <person name="Zhang Y."/>
        </authorList>
    </citation>
    <scope>NUCLEOTIDE SEQUENCE [LARGE SCALE GENOMIC DNA]</scope>
    <source>
        <strain evidence="2">cv. Punajuju</strain>
        <tissue evidence="1">Leaves</tissue>
    </source>
</reference>
<protein>
    <submittedName>
        <fullName evidence="1">Uncharacterized protein</fullName>
    </submittedName>
</protein>
<comment type="caution">
    <text evidence="1">The sequence shown here is derived from an EMBL/GenBank/DDBJ whole genome shotgun (WGS) entry which is preliminary data.</text>
</comment>
<name>A0ACB9DY95_CICIN</name>
<organism evidence="1 2">
    <name type="scientific">Cichorium intybus</name>
    <name type="common">Chicory</name>
    <dbReference type="NCBI Taxonomy" id="13427"/>
    <lineage>
        <taxon>Eukaryota</taxon>
        <taxon>Viridiplantae</taxon>
        <taxon>Streptophyta</taxon>
        <taxon>Embryophyta</taxon>
        <taxon>Tracheophyta</taxon>
        <taxon>Spermatophyta</taxon>
        <taxon>Magnoliopsida</taxon>
        <taxon>eudicotyledons</taxon>
        <taxon>Gunneridae</taxon>
        <taxon>Pentapetalae</taxon>
        <taxon>asterids</taxon>
        <taxon>campanulids</taxon>
        <taxon>Asterales</taxon>
        <taxon>Asteraceae</taxon>
        <taxon>Cichorioideae</taxon>
        <taxon>Cichorieae</taxon>
        <taxon>Cichoriinae</taxon>
        <taxon>Cichorium</taxon>
    </lineage>
</organism>
<keyword evidence="2" id="KW-1185">Reference proteome</keyword>
<accession>A0ACB9DY95</accession>
<sequence>MNKIKDVRHTTATQWKILFHTSLANGQLTRMWPLVQFKPRVRNSDRTTRLNPSSLEVIVIYYNNPSKDPISTKSTTPFNIHITNHNHGTLLWARPSHSSPNLPLLVLENGAIVFFFISPTIIHPFRLHS</sequence>
<evidence type="ECO:0000313" key="2">
    <source>
        <dbReference type="Proteomes" id="UP001055811"/>
    </source>
</evidence>
<proteinExistence type="predicted"/>
<evidence type="ECO:0000313" key="1">
    <source>
        <dbReference type="EMBL" id="KAI3751308.1"/>
    </source>
</evidence>
<dbReference type="EMBL" id="CM042012">
    <property type="protein sequence ID" value="KAI3751308.1"/>
    <property type="molecule type" value="Genomic_DNA"/>
</dbReference>
<gene>
    <name evidence="1" type="ORF">L2E82_22370</name>
</gene>
<dbReference type="Proteomes" id="UP001055811">
    <property type="component" value="Linkage Group LG04"/>
</dbReference>
<reference evidence="2" key="1">
    <citation type="journal article" date="2022" name="Mol. Ecol. Resour.">
        <title>The genomes of chicory, endive, great burdock and yacon provide insights into Asteraceae palaeo-polyploidization history and plant inulin production.</title>
        <authorList>
            <person name="Fan W."/>
            <person name="Wang S."/>
            <person name="Wang H."/>
            <person name="Wang A."/>
            <person name="Jiang F."/>
            <person name="Liu H."/>
            <person name="Zhao H."/>
            <person name="Xu D."/>
            <person name="Zhang Y."/>
        </authorList>
    </citation>
    <scope>NUCLEOTIDE SEQUENCE [LARGE SCALE GENOMIC DNA]</scope>
    <source>
        <strain evidence="2">cv. Punajuju</strain>
    </source>
</reference>